<evidence type="ECO:0000259" key="14">
    <source>
        <dbReference type="PROSITE" id="PS50259"/>
    </source>
</evidence>
<evidence type="ECO:0000256" key="6">
    <source>
        <dbReference type="ARBA" id="ARBA00022989"/>
    </source>
</evidence>
<comment type="similarity">
    <text evidence="2">Belongs to the G-protein coupled receptor 3 family.</text>
</comment>
<reference evidence="16" key="1">
    <citation type="submission" date="2025-08" db="UniProtKB">
        <authorList>
            <consortium name="RefSeq"/>
        </authorList>
    </citation>
    <scope>IDENTIFICATION</scope>
</reference>
<dbReference type="FunFam" id="3.40.50.2300:FF:000016">
    <property type="entry name" value="Taste 1 receptor member 2"/>
    <property type="match status" value="1"/>
</dbReference>
<dbReference type="FunFam" id="2.10.50.30:FF:000002">
    <property type="entry name" value="Vomeronasal 2 receptor, h1"/>
    <property type="match status" value="1"/>
</dbReference>
<dbReference type="GO" id="GO:0005886">
    <property type="term" value="C:plasma membrane"/>
    <property type="evidence" value="ECO:0007669"/>
    <property type="project" value="UniProtKB-SubCell"/>
</dbReference>
<dbReference type="PANTHER" id="PTHR24061">
    <property type="entry name" value="CALCIUM-SENSING RECEPTOR-RELATED"/>
    <property type="match status" value="1"/>
</dbReference>
<dbReference type="RefSeq" id="XP_030071525.1">
    <property type="nucleotide sequence ID" value="XM_030215665.1"/>
</dbReference>
<evidence type="ECO:0000256" key="11">
    <source>
        <dbReference type="ARBA" id="ARBA00023224"/>
    </source>
</evidence>
<feature type="transmembrane region" description="Helical" evidence="13">
    <location>
        <begin position="751"/>
        <end position="777"/>
    </location>
</feature>
<dbReference type="InParanoid" id="A0A6P7Z7Y9"/>
<dbReference type="InterPro" id="IPR028082">
    <property type="entry name" value="Peripla_BP_I"/>
</dbReference>
<keyword evidence="4 13" id="KW-0812">Transmembrane</keyword>
<dbReference type="Pfam" id="PF00003">
    <property type="entry name" value="7tm_3"/>
    <property type="match status" value="1"/>
</dbReference>
<protein>
    <submittedName>
        <fullName evidence="16">Vomeronasal type-2 receptor 1-like</fullName>
    </submittedName>
</protein>
<evidence type="ECO:0000313" key="15">
    <source>
        <dbReference type="Proteomes" id="UP000515156"/>
    </source>
</evidence>
<dbReference type="CDD" id="cd15280">
    <property type="entry name" value="7tmC_V2R-like"/>
    <property type="match status" value="1"/>
</dbReference>
<dbReference type="GeneID" id="115478365"/>
<feature type="transmembrane region" description="Helical" evidence="13">
    <location>
        <begin position="878"/>
        <end position="898"/>
    </location>
</feature>
<feature type="region of interest" description="Disordered" evidence="12">
    <location>
        <begin position="1"/>
        <end position="38"/>
    </location>
</feature>
<evidence type="ECO:0000256" key="4">
    <source>
        <dbReference type="ARBA" id="ARBA00022692"/>
    </source>
</evidence>
<evidence type="ECO:0000256" key="13">
    <source>
        <dbReference type="SAM" id="Phobius"/>
    </source>
</evidence>
<dbReference type="PROSITE" id="PS50259">
    <property type="entry name" value="G_PROTEIN_RECEP_F3_4"/>
    <property type="match status" value="1"/>
</dbReference>
<dbReference type="Gene3D" id="3.40.50.2300">
    <property type="match status" value="2"/>
</dbReference>
<dbReference type="OrthoDB" id="5984008at2759"/>
<dbReference type="InterPro" id="IPR038550">
    <property type="entry name" value="GPCR_3_9-Cys_sf"/>
</dbReference>
<evidence type="ECO:0000256" key="5">
    <source>
        <dbReference type="ARBA" id="ARBA00022729"/>
    </source>
</evidence>
<keyword evidence="6 13" id="KW-1133">Transmembrane helix</keyword>
<dbReference type="Gene3D" id="2.10.50.30">
    <property type="entry name" value="GPCR, family 3, nine cysteines domain"/>
    <property type="match status" value="1"/>
</dbReference>
<evidence type="ECO:0000256" key="7">
    <source>
        <dbReference type="ARBA" id="ARBA00023040"/>
    </source>
</evidence>
<feature type="transmembrane region" description="Helical" evidence="13">
    <location>
        <begin position="848"/>
        <end position="866"/>
    </location>
</feature>
<keyword evidence="10" id="KW-0325">Glycoprotein</keyword>
<proteinExistence type="inferred from homology"/>
<keyword evidence="15" id="KW-1185">Reference proteome</keyword>
<feature type="transmembrane region" description="Helical" evidence="13">
    <location>
        <begin position="910"/>
        <end position="933"/>
    </location>
</feature>
<keyword evidence="9" id="KW-0675">Receptor</keyword>
<organism evidence="15 16">
    <name type="scientific">Microcaecilia unicolor</name>
    <dbReference type="NCBI Taxonomy" id="1415580"/>
    <lineage>
        <taxon>Eukaryota</taxon>
        <taxon>Metazoa</taxon>
        <taxon>Chordata</taxon>
        <taxon>Craniata</taxon>
        <taxon>Vertebrata</taxon>
        <taxon>Euteleostomi</taxon>
        <taxon>Amphibia</taxon>
        <taxon>Gymnophiona</taxon>
        <taxon>Siphonopidae</taxon>
        <taxon>Microcaecilia</taxon>
    </lineage>
</organism>
<dbReference type="PANTHER" id="PTHR24061:SF1">
    <property type="entry name" value="VOMERONASAL 2, RECEPTOR 2-RELATED"/>
    <property type="match status" value="1"/>
</dbReference>
<evidence type="ECO:0000256" key="12">
    <source>
        <dbReference type="SAM" id="MobiDB-lite"/>
    </source>
</evidence>
<dbReference type="SUPFAM" id="SSF53822">
    <property type="entry name" value="Periplasmic binding protein-like I"/>
    <property type="match status" value="1"/>
</dbReference>
<dbReference type="AlphaFoldDB" id="A0A6P7Z7Y9"/>
<feature type="domain" description="G-protein coupled receptors family 3 profile" evidence="14">
    <location>
        <begin position="681"/>
        <end position="942"/>
    </location>
</feature>
<evidence type="ECO:0000256" key="9">
    <source>
        <dbReference type="ARBA" id="ARBA00023170"/>
    </source>
</evidence>
<keyword evidence="11" id="KW-0807">Transducer</keyword>
<keyword evidence="7" id="KW-0297">G-protein coupled receptor</keyword>
<evidence type="ECO:0000256" key="2">
    <source>
        <dbReference type="ARBA" id="ARBA00007242"/>
    </source>
</evidence>
<dbReference type="GO" id="GO:0004984">
    <property type="term" value="F:olfactory receptor activity"/>
    <property type="evidence" value="ECO:0007669"/>
    <property type="project" value="TreeGrafter"/>
</dbReference>
<dbReference type="InterPro" id="IPR001828">
    <property type="entry name" value="ANF_lig-bd_rcpt"/>
</dbReference>
<feature type="transmembrane region" description="Helical" evidence="13">
    <location>
        <begin position="798"/>
        <end position="817"/>
    </location>
</feature>
<evidence type="ECO:0000256" key="1">
    <source>
        <dbReference type="ARBA" id="ARBA00004651"/>
    </source>
</evidence>
<keyword evidence="3" id="KW-1003">Cell membrane</keyword>
<dbReference type="GO" id="GO:0004930">
    <property type="term" value="F:G protein-coupled receptor activity"/>
    <property type="evidence" value="ECO:0007669"/>
    <property type="project" value="UniProtKB-KW"/>
</dbReference>
<sequence length="978" mass="109127">MVLEAPGRRRIQRQEDCTPSTQEVLTRLSPSSREPTPASIPAVLQPVPQLTSQLFPVSALKRIQQMLDRATRIGVTKNTCYRFRKFKASVVGAQNEAEEPTCRLIGKFDLHGFLDAKNHELILGGMFPLHSRIILVNESSDEEPTSPKCEDFNFRSLRWARAMIHAINEINNRSDILPNITLGYQIYDTCFTISKSVEGTLAYLTGQNETTPNFRCSAGAPLAAVVGAGGSALSIATARILGLYYFPQMGYASSCSVLSDKFQFPSFHRTIPNDEHQSRGMAQMVIFFGWTWVGAIAADDDYGKYGIKSFKEEVEKKGVCVAFSEILPRLYNKDGVQKIIDTLQKYTGKVIIVFSSDIDLVPLMEAVAQSNITDKTWIASEAWITSDKIAKPEYFSHLGGTIGFGIRKASIPNFEKFLYELHPENGEDELVYEFWENAFNCTWHSKRAWIYTDNSTIPTHISDKPCTGNEKLQDINNTYTDVSELRITYSVYKAVYTVAHALHDLDGCVPGSGPFIPHSMCANILDFEPWQLMYYLKHVKFTTFANESMTFDEQGDVPGYYDILNWQFYDGKINYVKIGQYVALANNYDLTIKNSSIVWNTDTGKAPVSVCSISCVPGYRKGIRQGEPVCCFDCIQCAEGEITNETDARECISCTADYWSNVHRNECVLKEVEFLAYEEALGITLIALSVFGVLIVFAVTVVYILHRDTPLVKANDRELSFMIQFSLVITLLTSILFVGKPEEWSCMARQTTLGLGFSLCLSCVLGKTIVLMLISRAAKSKSPEKTGEIPVKPIHQKCVALIGLIIEIGICIAYLLLMPPSVYKNMESQNVKIIFECNEGSIEFLCSMFGFDVFLAILAFIAAFVARKLPDNFNEAKFVTFGMLVFFIVWISFVPAYLSTRGKFKVAVEIFAILASSFGLLGCIFAPKCYIILLKPERNTEEIVGGKARMNDKSAPPTSASITSEINVATVSTVVLDE</sequence>
<feature type="transmembrane region" description="Helical" evidence="13">
    <location>
        <begin position="680"/>
        <end position="706"/>
    </location>
</feature>
<dbReference type="Pfam" id="PF01094">
    <property type="entry name" value="ANF_receptor"/>
    <property type="match status" value="1"/>
</dbReference>
<keyword evidence="8 13" id="KW-0472">Membrane</keyword>
<keyword evidence="5" id="KW-0732">Signal</keyword>
<dbReference type="InterPro" id="IPR000337">
    <property type="entry name" value="GPCR_3"/>
</dbReference>
<comment type="subcellular location">
    <subcellularLocation>
        <location evidence="1">Cell membrane</location>
        <topology evidence="1">Multi-pass membrane protein</topology>
    </subcellularLocation>
</comment>
<gene>
    <name evidence="16" type="primary">LOC115478365</name>
</gene>
<dbReference type="InterPro" id="IPR000068">
    <property type="entry name" value="GPCR_3_Ca_sens_rcpt-rel"/>
</dbReference>
<dbReference type="InterPro" id="IPR011500">
    <property type="entry name" value="GPCR_3_9-Cys_dom"/>
</dbReference>
<dbReference type="Proteomes" id="UP000515156">
    <property type="component" value="Chromosome 10"/>
</dbReference>
<feature type="compositionally biased region" description="Polar residues" evidence="12">
    <location>
        <begin position="17"/>
        <end position="34"/>
    </location>
</feature>
<dbReference type="InterPro" id="IPR017978">
    <property type="entry name" value="GPCR_3_C"/>
</dbReference>
<dbReference type="CDD" id="cd06364">
    <property type="entry name" value="PBP1_CaSR"/>
    <property type="match status" value="1"/>
</dbReference>
<evidence type="ECO:0000313" key="16">
    <source>
        <dbReference type="RefSeq" id="XP_030071525.1"/>
    </source>
</evidence>
<dbReference type="Pfam" id="PF07562">
    <property type="entry name" value="NCD3G"/>
    <property type="match status" value="1"/>
</dbReference>
<evidence type="ECO:0000256" key="10">
    <source>
        <dbReference type="ARBA" id="ARBA00023180"/>
    </source>
</evidence>
<dbReference type="KEGG" id="muo:115478365"/>
<name>A0A6P7Z7Y9_9AMPH</name>
<dbReference type="PRINTS" id="PR00592">
    <property type="entry name" value="CASENSINGR"/>
</dbReference>
<evidence type="ECO:0000256" key="8">
    <source>
        <dbReference type="ARBA" id="ARBA00023136"/>
    </source>
</evidence>
<feature type="transmembrane region" description="Helical" evidence="13">
    <location>
        <begin position="718"/>
        <end position="739"/>
    </location>
</feature>
<evidence type="ECO:0000256" key="3">
    <source>
        <dbReference type="ARBA" id="ARBA00022475"/>
    </source>
</evidence>
<dbReference type="PRINTS" id="PR00248">
    <property type="entry name" value="GPCRMGR"/>
</dbReference>
<accession>A0A6P7Z7Y9</accession>